<reference evidence="3" key="1">
    <citation type="submission" date="2021-08" db="EMBL/GenBank/DDBJ databases">
        <title>WGS assembly of Ceratopteris richardii.</title>
        <authorList>
            <person name="Marchant D.B."/>
            <person name="Chen G."/>
            <person name="Jenkins J."/>
            <person name="Shu S."/>
            <person name="Leebens-Mack J."/>
            <person name="Grimwood J."/>
            <person name="Schmutz J."/>
            <person name="Soltis P."/>
            <person name="Soltis D."/>
            <person name="Chen Z.-H."/>
        </authorList>
    </citation>
    <scope>NUCLEOTIDE SEQUENCE</scope>
    <source>
        <strain evidence="3">Whitten #5841</strain>
        <tissue evidence="3">Leaf</tissue>
    </source>
</reference>
<evidence type="ECO:0000313" key="4">
    <source>
        <dbReference type="Proteomes" id="UP000825935"/>
    </source>
</evidence>
<dbReference type="SUPFAM" id="SSF48452">
    <property type="entry name" value="TPR-like"/>
    <property type="match status" value="1"/>
</dbReference>
<keyword evidence="1" id="KW-0677">Repeat</keyword>
<dbReference type="PANTHER" id="PTHR47926">
    <property type="entry name" value="PENTATRICOPEPTIDE REPEAT-CONTAINING PROTEIN"/>
    <property type="match status" value="1"/>
</dbReference>
<keyword evidence="4" id="KW-1185">Reference proteome</keyword>
<feature type="repeat" description="PPR" evidence="2">
    <location>
        <begin position="651"/>
        <end position="685"/>
    </location>
</feature>
<dbReference type="FunFam" id="1.25.40.10:FF:000158">
    <property type="entry name" value="pentatricopeptide repeat-containing protein At2g33680"/>
    <property type="match status" value="1"/>
</dbReference>
<dbReference type="FunFam" id="1.25.40.10:FF:000031">
    <property type="entry name" value="Pentatricopeptide repeat-containing protein mitochondrial"/>
    <property type="match status" value="1"/>
</dbReference>
<dbReference type="Proteomes" id="UP000825935">
    <property type="component" value="Chromosome 4"/>
</dbReference>
<dbReference type="Pfam" id="PF13041">
    <property type="entry name" value="PPR_2"/>
    <property type="match status" value="3"/>
</dbReference>
<name>A0A8T2V0W9_CERRI</name>
<evidence type="ECO:0000256" key="2">
    <source>
        <dbReference type="PROSITE-ProRule" id="PRU00708"/>
    </source>
</evidence>
<dbReference type="OMA" id="SICACAC"/>
<comment type="caution">
    <text evidence="3">The sequence shown here is derived from an EMBL/GenBank/DDBJ whole genome shotgun (WGS) entry which is preliminary data.</text>
</comment>
<evidence type="ECO:0000256" key="1">
    <source>
        <dbReference type="ARBA" id="ARBA00022737"/>
    </source>
</evidence>
<feature type="repeat" description="PPR" evidence="2">
    <location>
        <begin position="183"/>
        <end position="217"/>
    </location>
</feature>
<feature type="repeat" description="PPR" evidence="2">
    <location>
        <begin position="284"/>
        <end position="318"/>
    </location>
</feature>
<feature type="repeat" description="PPR" evidence="2">
    <location>
        <begin position="479"/>
        <end position="513"/>
    </location>
</feature>
<feature type="repeat" description="PPR" evidence="2">
    <location>
        <begin position="382"/>
        <end position="416"/>
    </location>
</feature>
<organism evidence="3 4">
    <name type="scientific">Ceratopteris richardii</name>
    <name type="common">Triangle waterfern</name>
    <dbReference type="NCBI Taxonomy" id="49495"/>
    <lineage>
        <taxon>Eukaryota</taxon>
        <taxon>Viridiplantae</taxon>
        <taxon>Streptophyta</taxon>
        <taxon>Embryophyta</taxon>
        <taxon>Tracheophyta</taxon>
        <taxon>Polypodiopsida</taxon>
        <taxon>Polypodiidae</taxon>
        <taxon>Polypodiales</taxon>
        <taxon>Pteridineae</taxon>
        <taxon>Pteridaceae</taxon>
        <taxon>Parkerioideae</taxon>
        <taxon>Ceratopteris</taxon>
    </lineage>
</organism>
<evidence type="ECO:0008006" key="5">
    <source>
        <dbReference type="Google" id="ProtNLM"/>
    </source>
</evidence>
<dbReference type="PANTHER" id="PTHR47926:SF533">
    <property type="entry name" value="DYW DOMAIN-CONTAINING PROTEIN"/>
    <property type="match status" value="1"/>
</dbReference>
<protein>
    <recommendedName>
        <fullName evidence="5">Pentatricopeptide repeat-containing protein</fullName>
    </recommendedName>
</protein>
<dbReference type="OrthoDB" id="185373at2759"/>
<dbReference type="InterPro" id="IPR046960">
    <property type="entry name" value="PPR_At4g14850-like_plant"/>
</dbReference>
<dbReference type="Pfam" id="PF01535">
    <property type="entry name" value="PPR"/>
    <property type="match status" value="8"/>
</dbReference>
<feature type="repeat" description="PPR" evidence="2">
    <location>
        <begin position="580"/>
        <end position="614"/>
    </location>
</feature>
<sequence length="737" mass="81720">MAGLAKGSYLICKTWDQVDSRVLASLIKCCPSAANGSLLHTLVLQSHFHADRFFHNLLIGMYGQCGALEEALATFFTITVRNIFSWNLVIRTCTLNGHAEYALSLFDTMVREQEMPDHVTFLSLISACAQLKDMREAREIEALISKSNMGSDVVIQSAIINMYNKCGSLDDAIRIFNSIQVRDVVCWNTMMAAYSQLGHGEQALALFEEMLRKGVSPSHATYSTLFSMCAKECLLVEGRKLHMCFRNESLTLDLASGNSLITMYGNCSSTQEACDVFDNMCVRDLVTWSAIISACVSCGSHRQAIQLFHQMHMEGVMADKTIITSSICACACNLDLVSGKRLHVCLPLDPDVIVLTALVMMYGKCQCIAHAKTIFDDIMDRDMVVYNALITAYIWCGMQKQAIQHFNQMQMECVFPGRVTYTCIFDACSRTDGMFMHTYFLNSGLSLENELSTALITMYGRHGNLRQCESVLAELQQRDVIVMNTMISVCSRLKQYDRAFHYFQQLQMEGFMPTAVTFAGSISACSNEVSLTPAKRLHTIIMETSLSSDITVATSLISMYTKCGSLGLAQGVFDALPDKKSAAWNALVSAYAQHGFNRKALDLVNIMLSKKVHLDPTGLSSVLSACSRTGYVDEGVQCFISMLQDHGITLSVQHYNCLIDLVSRAGRIEEGESIVDLMPSEPIETSWISLLSACKAHVDIERGQRVADTSLRVMPRSDSLSMLHTNIYMLTKAAHVC</sequence>
<evidence type="ECO:0000313" key="3">
    <source>
        <dbReference type="EMBL" id="KAH7439414.1"/>
    </source>
</evidence>
<dbReference type="GO" id="GO:0048731">
    <property type="term" value="P:system development"/>
    <property type="evidence" value="ECO:0007669"/>
    <property type="project" value="UniProtKB-ARBA"/>
</dbReference>
<proteinExistence type="predicted"/>
<feature type="repeat" description="PPR" evidence="2">
    <location>
        <begin position="82"/>
        <end position="116"/>
    </location>
</feature>
<dbReference type="InterPro" id="IPR002885">
    <property type="entry name" value="PPR_rpt"/>
</dbReference>
<dbReference type="AlphaFoldDB" id="A0A8T2V0W9"/>
<dbReference type="EMBL" id="CM035409">
    <property type="protein sequence ID" value="KAH7439414.1"/>
    <property type="molecule type" value="Genomic_DNA"/>
</dbReference>
<gene>
    <name evidence="3" type="ORF">KP509_04G059600</name>
</gene>
<dbReference type="GO" id="GO:0003723">
    <property type="term" value="F:RNA binding"/>
    <property type="evidence" value="ECO:0007669"/>
    <property type="project" value="InterPro"/>
</dbReference>
<dbReference type="PROSITE" id="PS51375">
    <property type="entry name" value="PPR"/>
    <property type="match status" value="7"/>
</dbReference>
<dbReference type="Gene3D" id="1.25.40.10">
    <property type="entry name" value="Tetratricopeptide repeat domain"/>
    <property type="match status" value="5"/>
</dbReference>
<accession>A0A8T2V0W9</accession>
<dbReference type="GO" id="GO:0009451">
    <property type="term" value="P:RNA modification"/>
    <property type="evidence" value="ECO:0007669"/>
    <property type="project" value="InterPro"/>
</dbReference>
<dbReference type="InterPro" id="IPR011990">
    <property type="entry name" value="TPR-like_helical_dom_sf"/>
</dbReference>
<dbReference type="NCBIfam" id="TIGR00756">
    <property type="entry name" value="PPR"/>
    <property type="match status" value="4"/>
</dbReference>